<organism evidence="2 3">
    <name type="scientific">Nonomuraea monospora</name>
    <dbReference type="NCBI Taxonomy" id="568818"/>
    <lineage>
        <taxon>Bacteria</taxon>
        <taxon>Bacillati</taxon>
        <taxon>Actinomycetota</taxon>
        <taxon>Actinomycetes</taxon>
        <taxon>Streptosporangiales</taxon>
        <taxon>Streptosporangiaceae</taxon>
        <taxon>Nonomuraea</taxon>
    </lineage>
</organism>
<feature type="domain" description="Peptidase C14 caspase" evidence="1">
    <location>
        <begin position="75"/>
        <end position="219"/>
    </location>
</feature>
<proteinExistence type="predicted"/>
<dbReference type="Proteomes" id="UP001499843">
    <property type="component" value="Unassembled WGS sequence"/>
</dbReference>
<dbReference type="InterPro" id="IPR011600">
    <property type="entry name" value="Pept_C14_caspase"/>
</dbReference>
<comment type="caution">
    <text evidence="2">The sequence shown here is derived from an EMBL/GenBank/DDBJ whole genome shotgun (WGS) entry which is preliminary data.</text>
</comment>
<protein>
    <recommendedName>
        <fullName evidence="1">Peptidase C14 caspase domain-containing protein</fullName>
    </recommendedName>
</protein>
<keyword evidence="3" id="KW-1185">Reference proteome</keyword>
<evidence type="ECO:0000313" key="2">
    <source>
        <dbReference type="EMBL" id="GAA2205524.1"/>
    </source>
</evidence>
<dbReference type="Pfam" id="PF00656">
    <property type="entry name" value="Peptidase_C14"/>
    <property type="match status" value="1"/>
</dbReference>
<dbReference type="EMBL" id="BAAAQX010000002">
    <property type="protein sequence ID" value="GAA2205524.1"/>
    <property type="molecule type" value="Genomic_DNA"/>
</dbReference>
<accession>A0ABN3C8R7</accession>
<gene>
    <name evidence="2" type="ORF">GCM10009850_009820</name>
</gene>
<dbReference type="NCBIfam" id="NF047832">
    <property type="entry name" value="caspase_w_EACC1"/>
    <property type="match status" value="1"/>
</dbReference>
<dbReference type="Gene3D" id="3.40.50.1460">
    <property type="match status" value="1"/>
</dbReference>
<reference evidence="2 3" key="1">
    <citation type="journal article" date="2019" name="Int. J. Syst. Evol. Microbiol.">
        <title>The Global Catalogue of Microorganisms (GCM) 10K type strain sequencing project: providing services to taxonomists for standard genome sequencing and annotation.</title>
        <authorList>
            <consortium name="The Broad Institute Genomics Platform"/>
            <consortium name="The Broad Institute Genome Sequencing Center for Infectious Disease"/>
            <person name="Wu L."/>
            <person name="Ma J."/>
        </authorList>
    </citation>
    <scope>NUCLEOTIDE SEQUENCE [LARGE SCALE GENOMIC DNA]</scope>
    <source>
        <strain evidence="2 3">JCM 16114</strain>
    </source>
</reference>
<evidence type="ECO:0000259" key="1">
    <source>
        <dbReference type="Pfam" id="PF00656"/>
    </source>
</evidence>
<name>A0ABN3C8R7_9ACTN</name>
<sequence>MRLPIRSDSRAVLMGVGEYDDPALLRIPAVSRNLNDLLAALTHPDNGGFDAERCEMISPRYADKPTARVADLGDDVRDMFLVYYCGHAERASDGELILTLADTTRKQLEYTGLRMSDLQKAIMMSRARIRVLILDCCFSGAALPSVLGNDDADAIINAARIEGAFILASSAANKTSNAPTGDRYTAFTGVLIEVLRDGIPEGPETISLNDLYTALDWKLRARNHPAPKRVNDGTASEIALVRNTAFDPRSKTPDTDGPKYMSLYSQVADADNEPRSRIIALEEITNKAKKGKEDFRTALNIIATNTDLPLLFQINAVYQLSLLGEVSAAVTGLKTMTENASAEALEDAHRALTLPSSTQEWLEQLKQDNWNAPFQRYQRWHMHLTDADLWGIHMARMMRAMRLDINACVAAVEQLANELKDTDLAISTVKGLRRDRNLTDIERRVLDDVLRKVTVS</sequence>
<evidence type="ECO:0000313" key="3">
    <source>
        <dbReference type="Proteomes" id="UP001499843"/>
    </source>
</evidence>